<dbReference type="SMART" id="SM00137">
    <property type="entry name" value="MAM"/>
    <property type="match status" value="4"/>
</dbReference>
<feature type="binding site" evidence="9">
    <location>
        <position position="241"/>
    </location>
    <ligand>
        <name>Zn(2+)</name>
        <dbReference type="ChEBI" id="CHEBI:29105"/>
        <note>catalytic</note>
    </ligand>
</feature>
<comment type="cofactor">
    <cofactor evidence="9 10">
        <name>Zn(2+)</name>
        <dbReference type="ChEBI" id="CHEBI:29105"/>
    </cofactor>
    <text evidence="9 10">Binds 1 zinc ion per subunit.</text>
</comment>
<dbReference type="SMART" id="SM00209">
    <property type="entry name" value="TSP1"/>
    <property type="match status" value="1"/>
</dbReference>
<keyword evidence="3 9" id="KW-0378">Hydrolase</keyword>
<dbReference type="PROSITE" id="PS50092">
    <property type="entry name" value="TSP1"/>
    <property type="match status" value="1"/>
</dbReference>
<evidence type="ECO:0000259" key="14">
    <source>
        <dbReference type="PROSITE" id="PS50853"/>
    </source>
</evidence>
<dbReference type="InterPro" id="IPR035914">
    <property type="entry name" value="Sperma_CUB_dom_sf"/>
</dbReference>
<dbReference type="InterPro" id="IPR003961">
    <property type="entry name" value="FN3_dom"/>
</dbReference>
<dbReference type="PANTHER" id="PTHR23282">
    <property type="entry name" value="APICAL ENDOSOMAL GLYCOPROTEIN PRECURSOR"/>
    <property type="match status" value="1"/>
</dbReference>
<evidence type="ECO:0000313" key="16">
    <source>
        <dbReference type="EMBL" id="CBY19488.1"/>
    </source>
</evidence>
<feature type="region of interest" description="Disordered" evidence="11">
    <location>
        <begin position="831"/>
        <end position="864"/>
    </location>
</feature>
<dbReference type="SMART" id="SM00060">
    <property type="entry name" value="FN3"/>
    <property type="match status" value="10"/>
</dbReference>
<dbReference type="Gene3D" id="3.40.390.10">
    <property type="entry name" value="Collagenase (Catalytic Domain)"/>
    <property type="match status" value="1"/>
</dbReference>
<dbReference type="SMART" id="SM00042">
    <property type="entry name" value="CUB"/>
    <property type="match status" value="1"/>
</dbReference>
<dbReference type="GO" id="GO:0006508">
    <property type="term" value="P:proteolysis"/>
    <property type="evidence" value="ECO:0007669"/>
    <property type="project" value="UniProtKB-KW"/>
</dbReference>
<dbReference type="InterPro" id="IPR051560">
    <property type="entry name" value="MAM_domain-containing"/>
</dbReference>
<evidence type="ECO:0000256" key="8">
    <source>
        <dbReference type="PROSITE-ProRule" id="PRU00059"/>
    </source>
</evidence>
<dbReference type="Pfam" id="PF00090">
    <property type="entry name" value="TSP_1"/>
    <property type="match status" value="1"/>
</dbReference>
<evidence type="ECO:0000256" key="3">
    <source>
        <dbReference type="ARBA" id="ARBA00022801"/>
    </source>
</evidence>
<keyword evidence="1 9" id="KW-0645">Protease</keyword>
<name>E4XEV0_OIKDI</name>
<feature type="binding site" evidence="9">
    <location>
        <position position="251"/>
    </location>
    <ligand>
        <name>Zn(2+)</name>
        <dbReference type="ChEBI" id="CHEBI:29105"/>
        <note>catalytic</note>
    </ligand>
</feature>
<feature type="domain" description="Fibronectin type-III" evidence="14">
    <location>
        <begin position="2302"/>
        <end position="2389"/>
    </location>
</feature>
<keyword evidence="7" id="KW-0325">Glycoprotein</keyword>
<evidence type="ECO:0000256" key="1">
    <source>
        <dbReference type="ARBA" id="ARBA00022670"/>
    </source>
</evidence>
<evidence type="ECO:0000313" key="17">
    <source>
        <dbReference type="Proteomes" id="UP000001307"/>
    </source>
</evidence>
<dbReference type="SMART" id="SM00235">
    <property type="entry name" value="ZnMc"/>
    <property type="match status" value="1"/>
</dbReference>
<feature type="domain" description="MAM" evidence="13">
    <location>
        <begin position="1200"/>
        <end position="1396"/>
    </location>
</feature>
<dbReference type="Gene3D" id="2.60.120.290">
    <property type="entry name" value="Spermadhesin, CUB domain"/>
    <property type="match status" value="1"/>
</dbReference>
<feature type="chain" id="PRO_5005128093" description="Metalloendopeptidase" evidence="10">
    <location>
        <begin position="18"/>
        <end position="2846"/>
    </location>
</feature>
<dbReference type="Pfam" id="PF00629">
    <property type="entry name" value="MAM"/>
    <property type="match status" value="5"/>
</dbReference>
<dbReference type="InterPro" id="IPR001506">
    <property type="entry name" value="Peptidase_M12A"/>
</dbReference>
<dbReference type="EMBL" id="FN653042">
    <property type="protein sequence ID" value="CBY19488.1"/>
    <property type="molecule type" value="Genomic_DNA"/>
</dbReference>
<feature type="active site" evidence="9">
    <location>
        <position position="242"/>
    </location>
</feature>
<dbReference type="InterPro" id="IPR000884">
    <property type="entry name" value="TSP1_rpt"/>
</dbReference>
<dbReference type="CDD" id="cd06263">
    <property type="entry name" value="MAM"/>
    <property type="match status" value="3"/>
</dbReference>
<evidence type="ECO:0000256" key="7">
    <source>
        <dbReference type="ARBA" id="ARBA00023180"/>
    </source>
</evidence>
<keyword evidence="4 9" id="KW-0862">Zinc</keyword>
<keyword evidence="5 9" id="KW-0482">Metalloprotease</keyword>
<keyword evidence="6" id="KW-1015">Disulfide bond</keyword>
<evidence type="ECO:0000256" key="4">
    <source>
        <dbReference type="ARBA" id="ARBA00022833"/>
    </source>
</evidence>
<dbReference type="EC" id="3.4.24.-" evidence="10"/>
<feature type="domain" description="Peptidase M12A" evidence="15">
    <location>
        <begin position="144"/>
        <end position="343"/>
    </location>
</feature>
<dbReference type="CDD" id="cd00063">
    <property type="entry name" value="FN3"/>
    <property type="match status" value="3"/>
</dbReference>
<evidence type="ECO:0000259" key="13">
    <source>
        <dbReference type="PROSITE" id="PS50060"/>
    </source>
</evidence>
<accession>E4XEV0</accession>
<dbReference type="GO" id="GO:0004222">
    <property type="term" value="F:metalloendopeptidase activity"/>
    <property type="evidence" value="ECO:0007669"/>
    <property type="project" value="UniProtKB-UniRule"/>
</dbReference>
<evidence type="ECO:0000256" key="2">
    <source>
        <dbReference type="ARBA" id="ARBA00022723"/>
    </source>
</evidence>
<protein>
    <recommendedName>
        <fullName evidence="10">Metalloendopeptidase</fullName>
        <ecNumber evidence="10">3.4.24.-</ecNumber>
    </recommendedName>
</protein>
<dbReference type="SUPFAM" id="SSF49265">
    <property type="entry name" value="Fibronectin type III"/>
    <property type="match status" value="4"/>
</dbReference>
<dbReference type="InParanoid" id="E4XEV0"/>
<keyword evidence="10" id="KW-0732">Signal</keyword>
<feature type="signal peptide" evidence="10">
    <location>
        <begin position="1"/>
        <end position="17"/>
    </location>
</feature>
<dbReference type="InterPro" id="IPR036383">
    <property type="entry name" value="TSP1_rpt_sf"/>
</dbReference>
<dbReference type="Pfam" id="PF00431">
    <property type="entry name" value="CUB"/>
    <property type="match status" value="1"/>
</dbReference>
<evidence type="ECO:0000259" key="12">
    <source>
        <dbReference type="PROSITE" id="PS01180"/>
    </source>
</evidence>
<feature type="binding site" evidence="9">
    <location>
        <position position="245"/>
    </location>
    <ligand>
        <name>Zn(2+)</name>
        <dbReference type="ChEBI" id="CHEBI:29105"/>
        <note>catalytic</note>
    </ligand>
</feature>
<organism evidence="16">
    <name type="scientific">Oikopleura dioica</name>
    <name type="common">Tunicate</name>
    <dbReference type="NCBI Taxonomy" id="34765"/>
    <lineage>
        <taxon>Eukaryota</taxon>
        <taxon>Metazoa</taxon>
        <taxon>Chordata</taxon>
        <taxon>Tunicata</taxon>
        <taxon>Appendicularia</taxon>
        <taxon>Copelata</taxon>
        <taxon>Oikopleuridae</taxon>
        <taxon>Oikopleura</taxon>
    </lineage>
</organism>
<dbReference type="GO" id="GO:0008270">
    <property type="term" value="F:zinc ion binding"/>
    <property type="evidence" value="ECO:0007669"/>
    <property type="project" value="UniProtKB-UniRule"/>
</dbReference>
<dbReference type="Pfam" id="PF01400">
    <property type="entry name" value="Astacin"/>
    <property type="match status" value="1"/>
</dbReference>
<dbReference type="SUPFAM" id="SSF82895">
    <property type="entry name" value="TSP-1 type 1 repeat"/>
    <property type="match status" value="1"/>
</dbReference>
<feature type="compositionally biased region" description="Acidic residues" evidence="11">
    <location>
        <begin position="838"/>
        <end position="853"/>
    </location>
</feature>
<dbReference type="Proteomes" id="UP000001307">
    <property type="component" value="Unassembled WGS sequence"/>
</dbReference>
<comment type="caution">
    <text evidence="8">Lacks conserved residue(s) required for the propagation of feature annotation.</text>
</comment>
<evidence type="ECO:0000256" key="10">
    <source>
        <dbReference type="RuleBase" id="RU361183"/>
    </source>
</evidence>
<dbReference type="Gene3D" id="2.20.100.10">
    <property type="entry name" value="Thrombospondin type-1 (TSP1) repeat"/>
    <property type="match status" value="1"/>
</dbReference>
<dbReference type="PROSITE" id="PS01180">
    <property type="entry name" value="CUB"/>
    <property type="match status" value="1"/>
</dbReference>
<feature type="domain" description="MAM" evidence="13">
    <location>
        <begin position="2688"/>
        <end position="2842"/>
    </location>
</feature>
<dbReference type="Gene3D" id="2.60.120.200">
    <property type="match status" value="5"/>
</dbReference>
<dbReference type="GO" id="GO:0016020">
    <property type="term" value="C:membrane"/>
    <property type="evidence" value="ECO:0007669"/>
    <property type="project" value="InterPro"/>
</dbReference>
<dbReference type="InterPro" id="IPR036116">
    <property type="entry name" value="FN3_sf"/>
</dbReference>
<dbReference type="PRINTS" id="PR00480">
    <property type="entry name" value="ASTACIN"/>
</dbReference>
<dbReference type="SUPFAM" id="SSF49854">
    <property type="entry name" value="Spermadhesin, CUB domain"/>
    <property type="match status" value="1"/>
</dbReference>
<sequence length="2846" mass="316797">MRCCTVWCCLLIGAVNARERHKWRSFDEKQEEILSRLYDADSRAEKWKLKQEKAWKRLENVSDKLGDSEIFLKSASINNDVSFFEDKPDFVGLNQDVELEQPQESLFIDDDENTDNHIMLEGDIIVPVKSQPQSEEEEIAEILNAVKDPARLWPKDRDGIVRIPYLLERNKYNQDSINLITDAMDVLRKYTCVSFESRRNEPDFVRIAPVQGCAASVGKRSGRNDIYLDQPNCMKVGIIIHELLHIVGFNHEQSRSDRDKFVDIIFDNIVPGSNYRVNFNKAVTNNMVVYDYNSVLHYPRLSWNKKPYLQTIVPKTMPKPKIGQRDRLSPHDIEEVRGLYTCSKSSYNHCGAEMDTVGGFSNQKFPRGYDEGEHCTWKLTASKGKYVELTLEVVDMFESYTCEDDAIIVHDGENAMAETWSGICGQKSMHKITSTGQSLYVIFATQPVFERSRVGHKGFQASFRTVSQPGDGPPPIQGNTYGPLRANIDDDFFCHFNSKNNAKCGMESEGLIADFNWEIGRGFSKSDKTGYQPESVKPDTSKKNAISDDYEYSTSILYDVEITSSNLTDEDDRWLFFNSKEREVADTASIMTPWLSPTSKCINFDFLMYSSDSMGTLNVKVVEINDRSAIENSLLSDITGKQGMNWKTKNLKWEPTLQNLKAVKFIFEGCSADDLVLVDSYDCNFEKESLCGGDHGEVEQNWQFNKGQTPSKTTGPIGDHTTGTGTYLFMEASQPSARGDRFQLKVPALSNEEHCLSFWYHMYGTETGSLRAKMKLGDNGIERVLWEQSGERLDKWYIAEIEIDPSFFLNDASASVIDIEIDENDPRFDVLSSGAFSDSDEPDYDSVEAEGGDEEARRKRRQASESGLIYTGNHASGATGILLGQEDIDAMQAIYNMSETLNGMQMDVAKLKPKEGRGLYVTIEGERGHGWRGDIAIDDVRVTDTRCSIWSEWSGWNTCSHTCGGGVQIRERECALKNIEKCKGDFKEHRDCNMHTCGGWSCNFDNGLEPCGIRQLMGFLGVKHNFVLHSGYTPTGGTGPMTDVSGKGRYLFLESSKPARFGDNAMIGTKSFEMNSEYCLTFSYHMWSNSTIIDPMGNFNVYMLRSSSPKPDKDTLVWSKTGDQGRNWRNAKISIPRDNKGAFKFMFEATRGASYKSDIALDEISLINSNCDEIKQFDENSVDQRVEALVANLDLQRGLEMCDMNKKNIIQCGWSQLGGKVDAADFKRSSAGTPSGETGPEAGRGPVILPKYTEPDQYMYLEASDVENGQGARIKSVPMASIPYCVSFDYHMWGSGTGALTVTALEKTQSQVLDIQTTAEGEEGDEGDGNNDKATRRELIMLNGDRGNLWNNLRLNYRPTNDSFEVAFDIYATRGSNYKSDIAIDNIIVKPGPCIEIVAVGTFDFSLKWGAVENLLTFELHVEPPIASHTNGNTTVTEVNFIRNVSPDTEYKITLKTLTKTGDSIEEFNSEASFRTLPKLDIMRAAKSKSFSTELTRKNNTDFAGYDISIWPESETFKNGIYMDQSVWKQFEGIGLPECGDDGLECLSMAITGLRGNSIHSITVRGIGKSGTNYKSNVVKVPLLTAPLPPAVVHMVKTTSFGLKWQNAGGTSATLVSIEPQPVPKVRNFFGKDDYELFVTGLQPNSEFNITFQAVGKLPRNPKSGQEALELINYHVGTLLADKKYLTIRTGPEPPKLTVTEQRKDSVKIDWSDYAEDEATYLVHLNPSNGMFYEKAAGVNRPVEVQNKFLVLNNLHPGIEYTMTLSAKFDDTETDDVKVKFMVNCERHHHQLEAGAKFRSGPYNLGDSWTFCAWLRSAPESSLLSLARKDGALVNFSTTQDRLLVNILNNKAEKKLAVTELAFVCITQDAEEQEHRVFVNSEKIETSSEAFTPHPNGDIFIFAQGPATIIDANIWPFVLSESEVNIQRVNPMECITGMIEPAIMAPPSALTRSPPTPVISIVSTSSSEVEIKLGSKGLVTKMFVELKPPSSQFKNGIKSGNVDGFSIKGLDSDTVYQFEITYFLAAQKSESGGIQFSTAVAKPVVSAPSVESTWIYLQWDDISGALAYELISPEAGIRERLNETYYEAGSLNGSTEYNFEVRAVMNEDENIRTDYGKTTIFTVPSLDNFSVEARSTSLILTWDVSTEPDFYDLKINPPIPNFDGTLVQLESPLILDNASPSTFYMIKMTASYTSDGSSGYQGTTDKVSGFPKTAPLLENSRIALLQSSQIAVALGYVMGGNDLRVVVEPPIPSITNGLQGAFANFVRLTQMTPLTKYEIAISALVGGAETDAVIFTEETAPSGSGVSIEQITSSSVQVSWSAVEHVTRYRVILKKGSVTVYDEFKPSAELSVTLSYLDPESSYNVFISGEMENRVRTDPASQKFNTLPEVTEMSATHVASTSFTVEWPKVEGVTRWDFKVTGEVTIHLSGMHSATVTSLVPSTEYSLSLVGVFDDVRRTDTFFSSITTSVAAPQVDLSNVQSTAFNILWKSVADAEGYSVVIDPPVDDFENSIVDSSTSYLSIFEAEPNTDYSVTIKAIFSEIVDTDMTVVSTRTAFVLETPKAHDVTETSALISWADHNHDDDEEEVEASFEGSAEHEDHLGVINYFVNINPAPEGSSEHRFLTVDSTFAFDKLQKGTTYVVEVIAVLTSGAQTDISDFEFTTEGEVDPEVETSECGFDDPANKWSANCDFEGGGLCGWGQSSKRFGFFQWRVDTERNTFEKNKILIAPMNRNDNLPSARIMSQHRKGTACLSFRSLIFQKTSMSLSVKVRFETSAGGKKREETIISYTGNQGGDWFDVQQTIYMPQSYLFQVLIEATKTEENKMPIAIDDLKLESGPCWSKDEL</sequence>
<dbReference type="InterPro" id="IPR000998">
    <property type="entry name" value="MAM_dom"/>
</dbReference>
<dbReference type="CDD" id="cd00041">
    <property type="entry name" value="CUB"/>
    <property type="match status" value="1"/>
</dbReference>
<dbReference type="PROSITE" id="PS50060">
    <property type="entry name" value="MAM_2"/>
    <property type="match status" value="5"/>
</dbReference>
<evidence type="ECO:0000256" key="5">
    <source>
        <dbReference type="ARBA" id="ARBA00023049"/>
    </source>
</evidence>
<dbReference type="PROSITE" id="PS51864">
    <property type="entry name" value="ASTACIN"/>
    <property type="match status" value="1"/>
</dbReference>
<evidence type="ECO:0000256" key="11">
    <source>
        <dbReference type="SAM" id="MobiDB-lite"/>
    </source>
</evidence>
<gene>
    <name evidence="16" type="ORF">GSOID_T00008632001</name>
</gene>
<dbReference type="Pfam" id="PF00041">
    <property type="entry name" value="fn3"/>
    <property type="match status" value="1"/>
</dbReference>
<dbReference type="InterPro" id="IPR013320">
    <property type="entry name" value="ConA-like_dom_sf"/>
</dbReference>
<feature type="domain" description="MAM" evidence="13">
    <location>
        <begin position="681"/>
        <end position="804"/>
    </location>
</feature>
<dbReference type="PROSITE" id="PS50853">
    <property type="entry name" value="FN3"/>
    <property type="match status" value="1"/>
</dbReference>
<dbReference type="SUPFAM" id="SSF49899">
    <property type="entry name" value="Concanavalin A-like lectins/glucanases"/>
    <property type="match status" value="5"/>
</dbReference>
<feature type="domain" description="MAM" evidence="13">
    <location>
        <begin position="492"/>
        <end position="669"/>
    </location>
</feature>
<dbReference type="OrthoDB" id="412155at2759"/>
<dbReference type="PANTHER" id="PTHR23282:SF101">
    <property type="entry name" value="MAM DOMAIN-CONTAINING PROTEIN"/>
    <property type="match status" value="1"/>
</dbReference>
<feature type="region of interest" description="Disordered" evidence="11">
    <location>
        <begin position="1227"/>
        <end position="1247"/>
    </location>
</feature>
<dbReference type="InterPro" id="IPR013783">
    <property type="entry name" value="Ig-like_fold"/>
</dbReference>
<dbReference type="SUPFAM" id="SSF55486">
    <property type="entry name" value="Metalloproteases ('zincins'), catalytic domain"/>
    <property type="match status" value="1"/>
</dbReference>
<dbReference type="InterPro" id="IPR024079">
    <property type="entry name" value="MetalloPept_cat_dom_sf"/>
</dbReference>
<dbReference type="InterPro" id="IPR006026">
    <property type="entry name" value="Peptidase_Metallo"/>
</dbReference>
<evidence type="ECO:0000259" key="15">
    <source>
        <dbReference type="PROSITE" id="PS51864"/>
    </source>
</evidence>
<keyword evidence="17" id="KW-1185">Reference proteome</keyword>
<reference evidence="16" key="1">
    <citation type="journal article" date="2010" name="Science">
        <title>Plasticity of animal genome architecture unmasked by rapid evolution of a pelagic tunicate.</title>
        <authorList>
            <person name="Denoeud F."/>
            <person name="Henriet S."/>
            <person name="Mungpakdee S."/>
            <person name="Aury J.M."/>
            <person name="Da Silva C."/>
            <person name="Brinkmann H."/>
            <person name="Mikhaleva J."/>
            <person name="Olsen L.C."/>
            <person name="Jubin C."/>
            <person name="Canestro C."/>
            <person name="Bouquet J.M."/>
            <person name="Danks G."/>
            <person name="Poulain J."/>
            <person name="Campsteijn C."/>
            <person name="Adamski M."/>
            <person name="Cross I."/>
            <person name="Yadetie F."/>
            <person name="Muffato M."/>
            <person name="Louis A."/>
            <person name="Butcher S."/>
            <person name="Tsagkogeorga G."/>
            <person name="Konrad A."/>
            <person name="Singh S."/>
            <person name="Jensen M.F."/>
            <person name="Cong E.H."/>
            <person name="Eikeseth-Otteraa H."/>
            <person name="Noel B."/>
            <person name="Anthouard V."/>
            <person name="Porcel B.M."/>
            <person name="Kachouri-Lafond R."/>
            <person name="Nishino A."/>
            <person name="Ugolini M."/>
            <person name="Chourrout P."/>
            <person name="Nishida H."/>
            <person name="Aasland R."/>
            <person name="Huzurbazar S."/>
            <person name="Westhof E."/>
            <person name="Delsuc F."/>
            <person name="Lehrach H."/>
            <person name="Reinhardt R."/>
            <person name="Weissenbach J."/>
            <person name="Roy S.W."/>
            <person name="Artiguenave F."/>
            <person name="Postlethwait J.H."/>
            <person name="Manak J.R."/>
            <person name="Thompson E.M."/>
            <person name="Jaillon O."/>
            <person name="Du Pasquier L."/>
            <person name="Boudinot P."/>
            <person name="Liberles D.A."/>
            <person name="Volff J.N."/>
            <person name="Philippe H."/>
            <person name="Lenhard B."/>
            <person name="Roest Crollius H."/>
            <person name="Wincker P."/>
            <person name="Chourrout D."/>
        </authorList>
    </citation>
    <scope>NUCLEOTIDE SEQUENCE [LARGE SCALE GENOMIC DNA]</scope>
</reference>
<feature type="domain" description="MAM" evidence="13">
    <location>
        <begin position="1000"/>
        <end position="1173"/>
    </location>
</feature>
<keyword evidence="2 9" id="KW-0479">Metal-binding</keyword>
<feature type="domain" description="CUB" evidence="12">
    <location>
        <begin position="342"/>
        <end position="466"/>
    </location>
</feature>
<dbReference type="Gene3D" id="2.60.40.10">
    <property type="entry name" value="Immunoglobulins"/>
    <property type="match status" value="3"/>
</dbReference>
<evidence type="ECO:0000256" key="6">
    <source>
        <dbReference type="ARBA" id="ARBA00023157"/>
    </source>
</evidence>
<proteinExistence type="predicted"/>
<dbReference type="InterPro" id="IPR000859">
    <property type="entry name" value="CUB_dom"/>
</dbReference>
<evidence type="ECO:0000256" key="9">
    <source>
        <dbReference type="PROSITE-ProRule" id="PRU01211"/>
    </source>
</evidence>